<dbReference type="PANTHER" id="PTHR47633:SF4">
    <property type="entry name" value="MYOPALLADIN ISOFORM X1"/>
    <property type="match status" value="1"/>
</dbReference>
<dbReference type="Gene3D" id="2.60.40.10">
    <property type="entry name" value="Immunoglobulins"/>
    <property type="match status" value="1"/>
</dbReference>
<dbReference type="GO" id="GO:0019899">
    <property type="term" value="F:enzyme binding"/>
    <property type="evidence" value="ECO:0007669"/>
    <property type="project" value="UniProtKB-ARBA"/>
</dbReference>
<dbReference type="InterPro" id="IPR013783">
    <property type="entry name" value="Ig-like_fold"/>
</dbReference>
<dbReference type="WBParaSite" id="PDA_v2.g9161.t1">
    <property type="protein sequence ID" value="PDA_v2.g9161.t1"/>
    <property type="gene ID" value="PDA_v2.g9161"/>
</dbReference>
<dbReference type="InterPro" id="IPR013098">
    <property type="entry name" value="Ig_I-set"/>
</dbReference>
<evidence type="ECO:0000256" key="1">
    <source>
        <dbReference type="ARBA" id="ARBA00004496"/>
    </source>
</evidence>
<accession>A0A914RC07</accession>
<evidence type="ECO:0000256" key="2">
    <source>
        <dbReference type="ARBA" id="ARBA00022490"/>
    </source>
</evidence>
<keyword evidence="5" id="KW-1185">Reference proteome</keyword>
<feature type="domain" description="Ig-like" evidence="4">
    <location>
        <begin position="49"/>
        <end position="140"/>
    </location>
</feature>
<dbReference type="FunFam" id="2.60.40.10:FF:000425">
    <property type="entry name" value="Myosin light chain kinase"/>
    <property type="match status" value="1"/>
</dbReference>
<evidence type="ECO:0000259" key="4">
    <source>
        <dbReference type="PROSITE" id="PS50835"/>
    </source>
</evidence>
<dbReference type="PANTHER" id="PTHR47633">
    <property type="entry name" value="IMMUNOGLOBULIN"/>
    <property type="match status" value="1"/>
</dbReference>
<dbReference type="SMART" id="SM00409">
    <property type="entry name" value="IG"/>
    <property type="match status" value="1"/>
</dbReference>
<dbReference type="InterPro" id="IPR003599">
    <property type="entry name" value="Ig_sub"/>
</dbReference>
<evidence type="ECO:0000256" key="3">
    <source>
        <dbReference type="ARBA" id="ARBA00023319"/>
    </source>
</evidence>
<keyword evidence="3" id="KW-0393">Immunoglobulin domain</keyword>
<dbReference type="SMART" id="SM00408">
    <property type="entry name" value="IGc2"/>
    <property type="match status" value="1"/>
</dbReference>
<dbReference type="GO" id="GO:0031672">
    <property type="term" value="C:A band"/>
    <property type="evidence" value="ECO:0007669"/>
    <property type="project" value="UniProtKB-ARBA"/>
</dbReference>
<reference evidence="6" key="1">
    <citation type="submission" date="2022-11" db="UniProtKB">
        <authorList>
            <consortium name="WormBaseParasite"/>
        </authorList>
    </citation>
    <scope>IDENTIFICATION</scope>
</reference>
<organism evidence="5 6">
    <name type="scientific">Panagrolaimus davidi</name>
    <dbReference type="NCBI Taxonomy" id="227884"/>
    <lineage>
        <taxon>Eukaryota</taxon>
        <taxon>Metazoa</taxon>
        <taxon>Ecdysozoa</taxon>
        <taxon>Nematoda</taxon>
        <taxon>Chromadorea</taxon>
        <taxon>Rhabditida</taxon>
        <taxon>Tylenchina</taxon>
        <taxon>Panagrolaimomorpha</taxon>
        <taxon>Panagrolaimoidea</taxon>
        <taxon>Panagrolaimidae</taxon>
        <taxon>Panagrolaimus</taxon>
    </lineage>
</organism>
<protein>
    <submittedName>
        <fullName evidence="6">Ig-like domain-containing protein</fullName>
    </submittedName>
</protein>
<dbReference type="AlphaFoldDB" id="A0A914RC07"/>
<dbReference type="InterPro" id="IPR003598">
    <property type="entry name" value="Ig_sub2"/>
</dbReference>
<proteinExistence type="predicted"/>
<comment type="subcellular location">
    <subcellularLocation>
        <location evidence="1">Cytoplasm</location>
    </subcellularLocation>
</comment>
<keyword evidence="2" id="KW-0963">Cytoplasm</keyword>
<dbReference type="PROSITE" id="PS50835">
    <property type="entry name" value="IG_LIKE"/>
    <property type="match status" value="1"/>
</dbReference>
<sequence length="166" mass="18478">MKNFEICKFKVVAENDYGSARTTCEVIVQLKDRTKPTFDDSQALEGNAPGFSIPLTVKRAKEGETVVFECVPYGKPFPAIKWLKDGMDLVPNDKIKIEALDDHTQRLTIEGVDILSAGYFRCVATNEFGTASTKAELTITGGYSAKTAKKNGKFIFWQKKTTKQKI</sequence>
<evidence type="ECO:0000313" key="5">
    <source>
        <dbReference type="Proteomes" id="UP000887578"/>
    </source>
</evidence>
<name>A0A914RC07_9BILA</name>
<evidence type="ECO:0000313" key="6">
    <source>
        <dbReference type="WBParaSite" id="PDA_v2.g9161.t1"/>
    </source>
</evidence>
<dbReference type="Proteomes" id="UP000887578">
    <property type="component" value="Unplaced"/>
</dbReference>
<dbReference type="InterPro" id="IPR036179">
    <property type="entry name" value="Ig-like_dom_sf"/>
</dbReference>
<dbReference type="SUPFAM" id="SSF48726">
    <property type="entry name" value="Immunoglobulin"/>
    <property type="match status" value="1"/>
</dbReference>
<dbReference type="InterPro" id="IPR007110">
    <property type="entry name" value="Ig-like_dom"/>
</dbReference>
<dbReference type="Pfam" id="PF07679">
    <property type="entry name" value="I-set"/>
    <property type="match status" value="1"/>
</dbReference>